<dbReference type="InterPro" id="IPR045078">
    <property type="entry name" value="TST/MPST-like"/>
</dbReference>
<dbReference type="SUPFAM" id="SSF52821">
    <property type="entry name" value="Rhodanese/Cell cycle control phosphatase"/>
    <property type="match status" value="2"/>
</dbReference>
<dbReference type="GO" id="GO:0005829">
    <property type="term" value="C:cytosol"/>
    <property type="evidence" value="ECO:0007669"/>
    <property type="project" value="TreeGrafter"/>
</dbReference>
<dbReference type="Pfam" id="PF00581">
    <property type="entry name" value="Rhodanese"/>
    <property type="match status" value="2"/>
</dbReference>
<dbReference type="Gene3D" id="3.40.250.10">
    <property type="entry name" value="Rhodanese-like domain"/>
    <property type="match status" value="2"/>
</dbReference>
<evidence type="ECO:0000259" key="9">
    <source>
        <dbReference type="PROSITE" id="PS50206"/>
    </source>
</evidence>
<keyword evidence="4" id="KW-0677">Repeat</keyword>
<dbReference type="GO" id="GO:0004792">
    <property type="term" value="F:thiosulfate-cyanide sulfurtransferase activity"/>
    <property type="evidence" value="ECO:0007669"/>
    <property type="project" value="InterPro"/>
</dbReference>
<dbReference type="HOGENOM" id="CLU_031618_3_0_6"/>
<keyword evidence="2" id="KW-0963">Cytoplasm</keyword>
<dbReference type="InterPro" id="IPR001763">
    <property type="entry name" value="Rhodanese-like_dom"/>
</dbReference>
<feature type="domain" description="Rhodanese" evidence="9">
    <location>
        <begin position="17"/>
        <end position="136"/>
    </location>
</feature>
<dbReference type="EMBL" id="CP006569">
    <property type="protein sequence ID" value="AHF76199.1"/>
    <property type="molecule type" value="Genomic_DNA"/>
</dbReference>
<dbReference type="CDD" id="cd01449">
    <property type="entry name" value="TST_Repeat_2"/>
    <property type="match status" value="1"/>
</dbReference>
<evidence type="ECO:0000313" key="10">
    <source>
        <dbReference type="EMBL" id="AHF76199.1"/>
    </source>
</evidence>
<evidence type="ECO:0000256" key="8">
    <source>
        <dbReference type="ARBA" id="ARBA00078354"/>
    </source>
</evidence>
<protein>
    <recommendedName>
        <fullName evidence="7">3-mercaptopyruvate sulfurtransferase</fullName>
        <ecNumber evidence="6">2.8.1.2</ecNumber>
    </recommendedName>
    <alternativeName>
        <fullName evidence="8">Rhodanese-like protein</fullName>
    </alternativeName>
</protein>
<keyword evidence="11" id="KW-1185">Reference proteome</keyword>
<evidence type="ECO:0000256" key="6">
    <source>
        <dbReference type="ARBA" id="ARBA00066832"/>
    </source>
</evidence>
<dbReference type="AlphaFoldDB" id="W0HQX4"/>
<dbReference type="EC" id="2.8.1.2" evidence="6"/>
<keyword evidence="10" id="KW-0670">Pyruvate</keyword>
<sequence length="282" mass="30474">MTQPLFVSQQWLQQHLDDPQLRILDARMLPPGYQGPRDIVAEFRAGHLPGAVFFDIEALSDSASSLPHMLTSPAQFARDMGALGVSDAQHCVIYDDGSLFSAPRAWWMLQSSGVRQVSLLAGGLDAWSRAGGPLEKGQPTLAPQTFTPRRAANRVRALDDIRRISVDRSAQIVDARPAARFRGEAPEPRPGLLRGHIPGSLNLPWDQLVQNGQLKPLPLLEEQIRQAGIDIKRPIVASCGSGVTAAVAVLALTALGAQDISLYDGSWSEWGARDDTPIAGAQ</sequence>
<accession>W0HQX4</accession>
<feature type="domain" description="Rhodanese" evidence="9">
    <location>
        <begin position="166"/>
        <end position="279"/>
    </location>
</feature>
<dbReference type="PANTHER" id="PTHR11364:SF27">
    <property type="entry name" value="SULFURTRANSFERASE"/>
    <property type="match status" value="1"/>
</dbReference>
<comment type="catalytic activity">
    <reaction evidence="5">
        <text>2-oxo-3-sulfanylpropanoate + [thioredoxin]-dithiol = [thioredoxin]-disulfide + hydrogen sulfide + pyruvate + H(+)</text>
        <dbReference type="Rhea" id="RHEA:21740"/>
        <dbReference type="Rhea" id="RHEA-COMP:10698"/>
        <dbReference type="Rhea" id="RHEA-COMP:10700"/>
        <dbReference type="ChEBI" id="CHEBI:15361"/>
        <dbReference type="ChEBI" id="CHEBI:15378"/>
        <dbReference type="ChEBI" id="CHEBI:29919"/>
        <dbReference type="ChEBI" id="CHEBI:29950"/>
        <dbReference type="ChEBI" id="CHEBI:50058"/>
        <dbReference type="ChEBI" id="CHEBI:57678"/>
        <dbReference type="EC" id="2.8.1.2"/>
    </reaction>
    <physiologicalReaction direction="left-to-right" evidence="5">
        <dbReference type="Rhea" id="RHEA:21741"/>
    </physiologicalReaction>
</comment>
<evidence type="ECO:0000256" key="2">
    <source>
        <dbReference type="ARBA" id="ARBA00022490"/>
    </source>
</evidence>
<dbReference type="InterPro" id="IPR001307">
    <property type="entry name" value="Thiosulphate_STrfase_CS"/>
</dbReference>
<evidence type="ECO:0000256" key="5">
    <source>
        <dbReference type="ARBA" id="ARBA00051793"/>
    </source>
</evidence>
<dbReference type="PATRIC" id="fig|1239307.3.peg.1209"/>
<gene>
    <name evidence="10" type="ORF">Sant_1128</name>
</gene>
<organism evidence="10 11">
    <name type="scientific">Sodalis praecaptivus</name>
    <dbReference type="NCBI Taxonomy" id="1239307"/>
    <lineage>
        <taxon>Bacteria</taxon>
        <taxon>Pseudomonadati</taxon>
        <taxon>Pseudomonadota</taxon>
        <taxon>Gammaproteobacteria</taxon>
        <taxon>Enterobacterales</taxon>
        <taxon>Bruguierivoracaceae</taxon>
        <taxon>Sodalis</taxon>
    </lineage>
</organism>
<evidence type="ECO:0000313" key="11">
    <source>
        <dbReference type="Proteomes" id="UP000019028"/>
    </source>
</evidence>
<dbReference type="CDD" id="cd01448">
    <property type="entry name" value="TST_Repeat_1"/>
    <property type="match status" value="1"/>
</dbReference>
<evidence type="ECO:0000256" key="7">
    <source>
        <dbReference type="ARBA" id="ARBA00070833"/>
    </source>
</evidence>
<keyword evidence="3 10" id="KW-0808">Transferase</keyword>
<dbReference type="KEGG" id="sod:Sant_1128"/>
<dbReference type="RefSeq" id="WP_025421329.1">
    <property type="nucleotide sequence ID" value="NZ_CP006569.1"/>
</dbReference>
<evidence type="ECO:0000256" key="4">
    <source>
        <dbReference type="ARBA" id="ARBA00022737"/>
    </source>
</evidence>
<evidence type="ECO:0000256" key="3">
    <source>
        <dbReference type="ARBA" id="ARBA00022679"/>
    </source>
</evidence>
<name>W0HQX4_9GAMM</name>
<dbReference type="InterPro" id="IPR036873">
    <property type="entry name" value="Rhodanese-like_dom_sf"/>
</dbReference>
<dbReference type="OrthoDB" id="9781034at2"/>
<comment type="subcellular location">
    <subcellularLocation>
        <location evidence="1">Cytoplasm</location>
    </subcellularLocation>
</comment>
<dbReference type="PANTHER" id="PTHR11364">
    <property type="entry name" value="THIOSULFATE SULFERTANSFERASE"/>
    <property type="match status" value="1"/>
</dbReference>
<reference evidence="10 11" key="1">
    <citation type="journal article" date="2014" name="Genome Biol. Evol.">
        <title>Genome degeneration and adaptation in a nascent stage of symbiosis.</title>
        <authorList>
            <person name="Oakeson K.F."/>
            <person name="Gil R."/>
            <person name="Clayton A.L."/>
            <person name="Dunn D.M."/>
            <person name="von Niederhausern A.C."/>
            <person name="Hamil C."/>
            <person name="Aoyagi A."/>
            <person name="Duval B."/>
            <person name="Baca A."/>
            <person name="Silva F.J."/>
            <person name="Vallier A."/>
            <person name="Jackson D.G."/>
            <person name="Latorre A."/>
            <person name="Weiss R.B."/>
            <person name="Heddi A."/>
            <person name="Moya A."/>
            <person name="Dale C."/>
        </authorList>
    </citation>
    <scope>NUCLEOTIDE SEQUENCE [LARGE SCALE GENOMIC DNA]</scope>
    <source>
        <strain evidence="10 11">HS1</strain>
    </source>
</reference>
<proteinExistence type="predicted"/>
<dbReference type="PROSITE" id="PS00380">
    <property type="entry name" value="RHODANESE_1"/>
    <property type="match status" value="1"/>
</dbReference>
<dbReference type="PROSITE" id="PS50206">
    <property type="entry name" value="RHODANESE_3"/>
    <property type="match status" value="2"/>
</dbReference>
<dbReference type="SMART" id="SM00450">
    <property type="entry name" value="RHOD"/>
    <property type="match status" value="2"/>
</dbReference>
<dbReference type="FunFam" id="3.40.250.10:FF:000001">
    <property type="entry name" value="Sulfurtransferase"/>
    <property type="match status" value="1"/>
</dbReference>
<evidence type="ECO:0000256" key="1">
    <source>
        <dbReference type="ARBA" id="ARBA00004496"/>
    </source>
</evidence>
<dbReference type="Proteomes" id="UP000019028">
    <property type="component" value="Chromosome"/>
</dbReference>
<dbReference type="GO" id="GO:0016784">
    <property type="term" value="F:3-mercaptopyruvate sulfurtransferase activity"/>
    <property type="evidence" value="ECO:0007669"/>
    <property type="project" value="UniProtKB-EC"/>
</dbReference>
<dbReference type="FunFam" id="3.40.250.10:FF:000015">
    <property type="entry name" value="Sulfurtransferase"/>
    <property type="match status" value="1"/>
</dbReference>
<dbReference type="NCBIfam" id="NF008557">
    <property type="entry name" value="PRK11493.1"/>
    <property type="match status" value="1"/>
</dbReference>